<dbReference type="InterPro" id="IPR014718">
    <property type="entry name" value="GH-type_carb-bd"/>
</dbReference>
<evidence type="ECO:0000256" key="6">
    <source>
        <dbReference type="ARBA" id="ARBA00023235"/>
    </source>
</evidence>
<feature type="binding site" evidence="11">
    <location>
        <begin position="181"/>
        <end position="183"/>
    </location>
    <ligand>
        <name>beta-D-galactose</name>
        <dbReference type="ChEBI" id="CHEBI:27667"/>
    </ligand>
</feature>
<dbReference type="InterPro" id="IPR018052">
    <property type="entry name" value="Ald1_epimerase_CS"/>
</dbReference>
<feature type="active site" description="Proton donor" evidence="9">
    <location>
        <position position="181"/>
    </location>
</feature>
<evidence type="ECO:0000256" key="5">
    <source>
        <dbReference type="ARBA" id="ARBA00014165"/>
    </source>
</evidence>
<dbReference type="PANTHER" id="PTHR10091:SF0">
    <property type="entry name" value="GALACTOSE MUTAROTASE"/>
    <property type="match status" value="1"/>
</dbReference>
<dbReference type="GO" id="GO:0006006">
    <property type="term" value="P:glucose metabolic process"/>
    <property type="evidence" value="ECO:0007669"/>
    <property type="project" value="TreeGrafter"/>
</dbReference>
<dbReference type="GO" id="GO:0005737">
    <property type="term" value="C:cytoplasm"/>
    <property type="evidence" value="ECO:0007669"/>
    <property type="project" value="TreeGrafter"/>
</dbReference>
<dbReference type="NCBIfam" id="NF008277">
    <property type="entry name" value="PRK11055.1"/>
    <property type="match status" value="1"/>
</dbReference>
<proteinExistence type="inferred from homology"/>
<evidence type="ECO:0000256" key="11">
    <source>
        <dbReference type="PIRSR" id="PIRSR005096-3"/>
    </source>
</evidence>
<dbReference type="InterPro" id="IPR011013">
    <property type="entry name" value="Gal_mutarotase_sf_dom"/>
</dbReference>
<reference evidence="12" key="1">
    <citation type="journal article" date="2013" name="PLoS ONE">
        <title>Metagenomic insights into the carbohydrate-active enzymes carried by the microorganisms adhering to solid digesta in the rumen of cows.</title>
        <authorList>
            <person name="Wang L."/>
            <person name="Hatem A."/>
            <person name="Catalyurek U.V."/>
            <person name="Morrison M."/>
            <person name="Yu Z."/>
        </authorList>
    </citation>
    <scope>NUCLEOTIDE SEQUENCE</scope>
</reference>
<dbReference type="InterPro" id="IPR015443">
    <property type="entry name" value="Aldose_1-epimerase"/>
</dbReference>
<evidence type="ECO:0000256" key="1">
    <source>
        <dbReference type="ARBA" id="ARBA00001614"/>
    </source>
</evidence>
<comment type="pathway">
    <text evidence="2 8">Carbohydrate metabolism; hexose metabolism.</text>
</comment>
<dbReference type="Pfam" id="PF01263">
    <property type="entry name" value="Aldose_epim"/>
    <property type="match status" value="1"/>
</dbReference>
<comment type="catalytic activity">
    <reaction evidence="1 8">
        <text>alpha-D-glucose = beta-D-glucose</text>
        <dbReference type="Rhea" id="RHEA:10264"/>
        <dbReference type="ChEBI" id="CHEBI:15903"/>
        <dbReference type="ChEBI" id="CHEBI:17925"/>
        <dbReference type="EC" id="5.1.3.3"/>
    </reaction>
</comment>
<feature type="binding site" evidence="10">
    <location>
        <position position="255"/>
    </location>
    <ligand>
        <name>beta-D-galactose</name>
        <dbReference type="ChEBI" id="CHEBI:27667"/>
    </ligand>
</feature>
<dbReference type="InterPro" id="IPR008183">
    <property type="entry name" value="Aldose_1/G6P_1-epimerase"/>
</dbReference>
<protein>
    <recommendedName>
        <fullName evidence="5 8">Aldose 1-epimerase</fullName>
        <ecNumber evidence="4 8">5.1.3.3</ecNumber>
    </recommendedName>
</protein>
<accession>W0FQ47</accession>
<name>W0FQ47_9BACT</name>
<feature type="active site" description="Proton acceptor" evidence="9">
    <location>
        <position position="318"/>
    </location>
</feature>
<feature type="binding site" evidence="11">
    <location>
        <begin position="80"/>
        <end position="81"/>
    </location>
    <ligand>
        <name>beta-D-galactose</name>
        <dbReference type="ChEBI" id="CHEBI:27667"/>
    </ligand>
</feature>
<dbReference type="GO" id="GO:0030246">
    <property type="term" value="F:carbohydrate binding"/>
    <property type="evidence" value="ECO:0007669"/>
    <property type="project" value="InterPro"/>
</dbReference>
<dbReference type="GO" id="GO:0033499">
    <property type="term" value="P:galactose catabolic process via UDP-galactose, Leloir pathway"/>
    <property type="evidence" value="ECO:0007669"/>
    <property type="project" value="TreeGrafter"/>
</dbReference>
<dbReference type="UniPathway" id="UPA00242"/>
<dbReference type="CDD" id="cd09019">
    <property type="entry name" value="galactose_mutarotase_like"/>
    <property type="match status" value="1"/>
</dbReference>
<dbReference type="GO" id="GO:0004034">
    <property type="term" value="F:aldose 1-epimerase activity"/>
    <property type="evidence" value="ECO:0007669"/>
    <property type="project" value="UniProtKB-EC"/>
</dbReference>
<dbReference type="PANTHER" id="PTHR10091">
    <property type="entry name" value="ALDOSE-1-EPIMERASE"/>
    <property type="match status" value="1"/>
</dbReference>
<dbReference type="PIRSF" id="PIRSF005096">
    <property type="entry name" value="GALM"/>
    <property type="match status" value="1"/>
</dbReference>
<evidence type="ECO:0000256" key="2">
    <source>
        <dbReference type="ARBA" id="ARBA00005028"/>
    </source>
</evidence>
<evidence type="ECO:0000256" key="3">
    <source>
        <dbReference type="ARBA" id="ARBA00006206"/>
    </source>
</evidence>
<dbReference type="AlphaFoldDB" id="W0FQ47"/>
<keyword evidence="6 8" id="KW-0413">Isomerase</keyword>
<dbReference type="EMBL" id="KC246820">
    <property type="protein sequence ID" value="AHF25130.1"/>
    <property type="molecule type" value="Genomic_DNA"/>
</dbReference>
<dbReference type="EC" id="5.1.3.3" evidence="4 8"/>
<evidence type="ECO:0000256" key="9">
    <source>
        <dbReference type="PIRSR" id="PIRSR005096-1"/>
    </source>
</evidence>
<dbReference type="InterPro" id="IPR047215">
    <property type="entry name" value="Galactose_mutarotase-like"/>
</dbReference>
<comment type="similarity">
    <text evidence="3 8">Belongs to the aldose epimerase family.</text>
</comment>
<evidence type="ECO:0000256" key="4">
    <source>
        <dbReference type="ARBA" id="ARBA00013185"/>
    </source>
</evidence>
<dbReference type="Gene3D" id="2.70.98.10">
    <property type="match status" value="1"/>
</dbReference>
<sequence>MSIKTEIWGKSPKGKDVHKFTMTNAMGASVTVMEWGAICTSIIVPDAGGNLDDVALGFDSLDRYIGPHGCFGDTVGRYGNRIGAGKFSIDGVEYQVALNDHGVNHLHGGKVGFAAHFWTGTPVEGDHQDSVSFHRVSPDGEENYPGNLDVTVTYTWNDMCDLSIRYEATTDKPTLCNLTNHTYFNLAGHNHGTVKDHVVSIDADVITKVDAGLIPTGEYMAVTDTPLDLRDGLLLEEGLEVMDSCPQMIPAGGYDHNFVLRKGESMGFAASVWHEESGRYLEVLTDQPAIQLYTACTTDIKGGKGGADYGRYSGFCLETQHCPDDPNHSNFPGTTILRPGEKYDTTTIYAFRADD</sequence>
<organism evidence="12">
    <name type="scientific">uncultured bacterium Contig54</name>
    <dbReference type="NCBI Taxonomy" id="1393586"/>
    <lineage>
        <taxon>Bacteria</taxon>
        <taxon>environmental samples</taxon>
    </lineage>
</organism>
<evidence type="ECO:0000256" key="7">
    <source>
        <dbReference type="ARBA" id="ARBA00023277"/>
    </source>
</evidence>
<dbReference type="SUPFAM" id="SSF74650">
    <property type="entry name" value="Galactose mutarotase-like"/>
    <property type="match status" value="1"/>
</dbReference>
<evidence type="ECO:0000313" key="12">
    <source>
        <dbReference type="EMBL" id="AHF25130.1"/>
    </source>
</evidence>
<evidence type="ECO:0000256" key="10">
    <source>
        <dbReference type="PIRSR" id="PIRSR005096-2"/>
    </source>
</evidence>
<dbReference type="PROSITE" id="PS00545">
    <property type="entry name" value="ALDOSE_1_EPIMERASE"/>
    <property type="match status" value="1"/>
</dbReference>
<keyword evidence="7 8" id="KW-0119">Carbohydrate metabolism</keyword>
<evidence type="ECO:0000256" key="8">
    <source>
        <dbReference type="PIRNR" id="PIRNR005096"/>
    </source>
</evidence>